<evidence type="ECO:0000313" key="2">
    <source>
        <dbReference type="Proteomes" id="UP001497535"/>
    </source>
</evidence>
<evidence type="ECO:0000313" key="1">
    <source>
        <dbReference type="EMBL" id="CAK5088243.1"/>
    </source>
</evidence>
<name>A0ACB1AAR5_MELEN</name>
<sequence>MILKNKNFFKFLFFYFYLNFECAFAPGAHLFIEGSSYEHWGRSRDSYQRRLSTAFLNSKHSIFGLKNSELYR</sequence>
<comment type="caution">
    <text evidence="1">The sequence shown here is derived from an EMBL/GenBank/DDBJ whole genome shotgun (WGS) entry which is preliminary data.</text>
</comment>
<dbReference type="EMBL" id="CAVMJV010000070">
    <property type="protein sequence ID" value="CAK5088243.1"/>
    <property type="molecule type" value="Genomic_DNA"/>
</dbReference>
<proteinExistence type="predicted"/>
<organism evidence="1 2">
    <name type="scientific">Meloidogyne enterolobii</name>
    <name type="common">Root-knot nematode worm</name>
    <name type="synonym">Meloidogyne mayaguensis</name>
    <dbReference type="NCBI Taxonomy" id="390850"/>
    <lineage>
        <taxon>Eukaryota</taxon>
        <taxon>Metazoa</taxon>
        <taxon>Ecdysozoa</taxon>
        <taxon>Nematoda</taxon>
        <taxon>Chromadorea</taxon>
        <taxon>Rhabditida</taxon>
        <taxon>Tylenchina</taxon>
        <taxon>Tylenchomorpha</taxon>
        <taxon>Tylenchoidea</taxon>
        <taxon>Meloidogynidae</taxon>
        <taxon>Meloidogyninae</taxon>
        <taxon>Meloidogyne</taxon>
    </lineage>
</organism>
<accession>A0ACB1AAR5</accession>
<keyword evidence="2" id="KW-1185">Reference proteome</keyword>
<gene>
    <name evidence="1" type="ORF">MENTE1834_LOCUS35882</name>
</gene>
<protein>
    <submittedName>
        <fullName evidence="1">Uncharacterized protein</fullName>
    </submittedName>
</protein>
<reference evidence="1" key="1">
    <citation type="submission" date="2023-11" db="EMBL/GenBank/DDBJ databases">
        <authorList>
            <person name="Poullet M."/>
        </authorList>
    </citation>
    <scope>NUCLEOTIDE SEQUENCE</scope>
    <source>
        <strain evidence="1">E1834</strain>
    </source>
</reference>
<dbReference type="Proteomes" id="UP001497535">
    <property type="component" value="Unassembled WGS sequence"/>
</dbReference>